<accession>A0ABM7P927</accession>
<evidence type="ECO:0000313" key="2">
    <source>
        <dbReference type="Proteomes" id="UP001053296"/>
    </source>
</evidence>
<gene>
    <name evidence="1" type="ORF">PSDVSF_27380</name>
</gene>
<dbReference type="Proteomes" id="UP001053296">
    <property type="component" value="Chromosome"/>
</dbReference>
<dbReference type="EMBL" id="AP024485">
    <property type="protein sequence ID" value="BCS89496.1"/>
    <property type="molecule type" value="Genomic_DNA"/>
</dbReference>
<reference evidence="1" key="1">
    <citation type="journal article" date="2022" name="Arch. Microbiol.">
        <title>Pseudodesulfovibrio sediminis sp. nov., a mesophilic and neutrophilic sulfate-reducing bacterium isolated from sediment of a brackish lake.</title>
        <authorList>
            <person name="Takahashi A."/>
            <person name="Kojima H."/>
            <person name="Watanabe M."/>
            <person name="Fukui M."/>
        </authorList>
    </citation>
    <scope>NUCLEOTIDE SEQUENCE</scope>
    <source>
        <strain evidence="1">SF6</strain>
    </source>
</reference>
<name>A0ABM7P927_9BACT</name>
<evidence type="ECO:0000313" key="1">
    <source>
        <dbReference type="EMBL" id="BCS89496.1"/>
    </source>
</evidence>
<proteinExistence type="predicted"/>
<organism evidence="1 2">
    <name type="scientific">Pseudodesulfovibrio sediminis</name>
    <dbReference type="NCBI Taxonomy" id="2810563"/>
    <lineage>
        <taxon>Bacteria</taxon>
        <taxon>Pseudomonadati</taxon>
        <taxon>Thermodesulfobacteriota</taxon>
        <taxon>Desulfovibrionia</taxon>
        <taxon>Desulfovibrionales</taxon>
        <taxon>Desulfovibrionaceae</taxon>
    </lineage>
</organism>
<keyword evidence="2" id="KW-1185">Reference proteome</keyword>
<sequence>MKDERGHYYTPVLQHPEVRMYVREEDDQIQFRLYNPTEPIIWEKHGWMPFDVIEQAAAMFREKGTDRNPMALYDLDIAKKLLTEG</sequence>
<protein>
    <submittedName>
        <fullName evidence="1">Uncharacterized protein</fullName>
    </submittedName>
</protein>
<dbReference type="RefSeq" id="WP_229591467.1">
    <property type="nucleotide sequence ID" value="NZ_AP024485.1"/>
</dbReference>